<dbReference type="GO" id="GO:0005665">
    <property type="term" value="C:RNA polymerase II, core complex"/>
    <property type="evidence" value="ECO:0007669"/>
    <property type="project" value="TreeGrafter"/>
</dbReference>
<dbReference type="AlphaFoldDB" id="X1IDH5"/>
<evidence type="ECO:0000256" key="1">
    <source>
        <dbReference type="ARBA" id="ARBA00022478"/>
    </source>
</evidence>
<comment type="caution">
    <text evidence="5">The sequence shown here is derived from an EMBL/GenBank/DDBJ whole genome shotgun (WGS) entry which is preliminary data.</text>
</comment>
<dbReference type="InterPro" id="IPR000268">
    <property type="entry name" value="RPABC5/Rpb10"/>
</dbReference>
<keyword evidence="4" id="KW-0804">Transcription</keyword>
<dbReference type="Gene3D" id="1.10.10.60">
    <property type="entry name" value="Homeodomain-like"/>
    <property type="match status" value="1"/>
</dbReference>
<evidence type="ECO:0000313" key="5">
    <source>
        <dbReference type="EMBL" id="GAH64159.1"/>
    </source>
</evidence>
<keyword evidence="3" id="KW-0862">Zinc</keyword>
<evidence type="ECO:0000256" key="2">
    <source>
        <dbReference type="ARBA" id="ARBA00022723"/>
    </source>
</evidence>
<dbReference type="GO" id="GO:0003899">
    <property type="term" value="F:DNA-directed RNA polymerase activity"/>
    <property type="evidence" value="ECO:0007669"/>
    <property type="project" value="InterPro"/>
</dbReference>
<dbReference type="GO" id="GO:0006360">
    <property type="term" value="P:transcription by RNA polymerase I"/>
    <property type="evidence" value="ECO:0007669"/>
    <property type="project" value="TreeGrafter"/>
</dbReference>
<dbReference type="GO" id="GO:0042797">
    <property type="term" value="P:tRNA transcription by RNA polymerase III"/>
    <property type="evidence" value="ECO:0007669"/>
    <property type="project" value="TreeGrafter"/>
</dbReference>
<protein>
    <submittedName>
        <fullName evidence="5">Uncharacterized protein</fullName>
    </submittedName>
</protein>
<sequence length="157" mass="17363">MTEDLCHIRCIECGKVIAHKWERYQELLSQGVPINNALDAIGLTRYCCRYRMMNPFKLPKRSVQPTDPRDTGLERQVENLTIVGKNAAVMDPLQSMGGNKIEGMIEENPGYTIVPLNPAHGGIELPAIPQVALPAIPAPGIGVDQGLENITRTYQAW</sequence>
<proteinExistence type="predicted"/>
<keyword evidence="1" id="KW-0240">DNA-directed RNA polymerase</keyword>
<dbReference type="SUPFAM" id="SSF46924">
    <property type="entry name" value="RNA polymerase subunit RPB10"/>
    <property type="match status" value="1"/>
</dbReference>
<dbReference type="PANTHER" id="PTHR23431:SF3">
    <property type="entry name" value="DNA-DIRECTED RNA POLYMERASES I, II, AND III SUBUNIT RPABC5"/>
    <property type="match status" value="1"/>
</dbReference>
<dbReference type="PANTHER" id="PTHR23431">
    <property type="entry name" value="DNA-DIRECTED RNA POLYMERASES I, II, AND III SUBUNIT RPABC5 FAMILY MEMBER"/>
    <property type="match status" value="1"/>
</dbReference>
<dbReference type="GO" id="GO:0006366">
    <property type="term" value="P:transcription by RNA polymerase II"/>
    <property type="evidence" value="ECO:0007669"/>
    <property type="project" value="TreeGrafter"/>
</dbReference>
<dbReference type="EMBL" id="BARU01026556">
    <property type="protein sequence ID" value="GAH64159.1"/>
    <property type="molecule type" value="Genomic_DNA"/>
</dbReference>
<keyword evidence="2" id="KW-0479">Metal-binding</keyword>
<dbReference type="GO" id="GO:0005666">
    <property type="term" value="C:RNA polymerase III complex"/>
    <property type="evidence" value="ECO:0007669"/>
    <property type="project" value="TreeGrafter"/>
</dbReference>
<gene>
    <name evidence="5" type="ORF">S03H2_42641</name>
</gene>
<organism evidence="5">
    <name type="scientific">marine sediment metagenome</name>
    <dbReference type="NCBI Taxonomy" id="412755"/>
    <lineage>
        <taxon>unclassified sequences</taxon>
        <taxon>metagenomes</taxon>
        <taxon>ecological metagenomes</taxon>
    </lineage>
</organism>
<evidence type="ECO:0000256" key="3">
    <source>
        <dbReference type="ARBA" id="ARBA00022833"/>
    </source>
</evidence>
<dbReference type="GO" id="GO:0005736">
    <property type="term" value="C:RNA polymerase I complex"/>
    <property type="evidence" value="ECO:0007669"/>
    <property type="project" value="TreeGrafter"/>
</dbReference>
<dbReference type="Pfam" id="PF01194">
    <property type="entry name" value="RNA_pol_N"/>
    <property type="match status" value="1"/>
</dbReference>
<dbReference type="GO" id="GO:0008270">
    <property type="term" value="F:zinc ion binding"/>
    <property type="evidence" value="ECO:0007669"/>
    <property type="project" value="TreeGrafter"/>
</dbReference>
<dbReference type="GO" id="GO:0003677">
    <property type="term" value="F:DNA binding"/>
    <property type="evidence" value="ECO:0007669"/>
    <property type="project" value="InterPro"/>
</dbReference>
<accession>X1IDH5</accession>
<reference evidence="5" key="1">
    <citation type="journal article" date="2014" name="Front. Microbiol.">
        <title>High frequency of phylogenetically diverse reductive dehalogenase-homologous genes in deep subseafloor sedimentary metagenomes.</title>
        <authorList>
            <person name="Kawai M."/>
            <person name="Futagami T."/>
            <person name="Toyoda A."/>
            <person name="Takaki Y."/>
            <person name="Nishi S."/>
            <person name="Hori S."/>
            <person name="Arai W."/>
            <person name="Tsubouchi T."/>
            <person name="Morono Y."/>
            <person name="Uchiyama I."/>
            <person name="Ito T."/>
            <person name="Fujiyama A."/>
            <person name="Inagaki F."/>
            <person name="Takami H."/>
        </authorList>
    </citation>
    <scope>NUCLEOTIDE SEQUENCE</scope>
    <source>
        <strain evidence="5">Expedition CK06-06</strain>
    </source>
</reference>
<dbReference type="InterPro" id="IPR023580">
    <property type="entry name" value="RNA_pol_su_RPB10"/>
</dbReference>
<evidence type="ECO:0000256" key="4">
    <source>
        <dbReference type="ARBA" id="ARBA00023163"/>
    </source>
</evidence>
<name>X1IDH5_9ZZZZ</name>